<sequence>MPSGDGSSLPDILGILLVLVLVAANGFFVAAEFSLVAVRRSRVAELVTAKRMNAGALQRALDSLDANLAATQLGITISSLALGWVGEPALAHLVGPLMHMLLPDTLAVASSHAIAVAISFIIITALHIVLGELAPKSLALQRSEETALWVVRPLQWFLFLLRPAIVSLNGLGNLVLKLCGLQPGTSEGSLHSPEELKLLIAASQEAGLLHQAQKEVVERVFNIGDRRISDIMTPRMEVDWIDADDSQEEILRAIRECRHEQLLVGRGDINEPLGMILKKDLLDLVLDGKPLDPMAVMREPVIVHEAMPVFRVLEQFKRAPVRLAIVIDEYGSLEGIVTQTDLLEAIAGDLPDVDGEEPDVVEREDGSLLVEGMMPAYDAFQRLGMLPPEDGDYHTVAGFALFQLGHLPEAGEYFEYGGWRFEIVDMDGRRIDKLLISRVSPPSPTGA</sequence>
<dbReference type="CDD" id="cd04590">
    <property type="entry name" value="CBS_pair_CorC_HlyC_assoc"/>
    <property type="match status" value="1"/>
</dbReference>
<dbReference type="SMART" id="SM01091">
    <property type="entry name" value="CorC_HlyC"/>
    <property type="match status" value="1"/>
</dbReference>
<keyword evidence="15" id="KW-1185">Reference proteome</keyword>
<evidence type="ECO:0000256" key="6">
    <source>
        <dbReference type="ARBA" id="ARBA00022989"/>
    </source>
</evidence>
<evidence type="ECO:0000256" key="8">
    <source>
        <dbReference type="ARBA" id="ARBA00023136"/>
    </source>
</evidence>
<dbReference type="InterPro" id="IPR000644">
    <property type="entry name" value="CBS_dom"/>
</dbReference>
<dbReference type="SMART" id="SM00116">
    <property type="entry name" value="CBS"/>
    <property type="match status" value="2"/>
</dbReference>
<dbReference type="EMBL" id="QJTF01000010">
    <property type="protein sequence ID" value="PYE87866.1"/>
    <property type="molecule type" value="Genomic_DNA"/>
</dbReference>
<dbReference type="SUPFAM" id="SSF54631">
    <property type="entry name" value="CBS-domain pair"/>
    <property type="match status" value="1"/>
</dbReference>
<dbReference type="Gene3D" id="3.10.580.10">
    <property type="entry name" value="CBS-domain"/>
    <property type="match status" value="1"/>
</dbReference>
<keyword evidence="7 9" id="KW-0129">CBS domain</keyword>
<dbReference type="FunFam" id="3.30.465.10:FF:000023">
    <property type="entry name" value="Magnesium and cobalt transporter"/>
    <property type="match status" value="1"/>
</dbReference>
<evidence type="ECO:0000259" key="13">
    <source>
        <dbReference type="PROSITE" id="PS51846"/>
    </source>
</evidence>
<proteinExistence type="inferred from homology"/>
<feature type="domain" description="CBS" evidence="12">
    <location>
        <begin position="296"/>
        <end position="353"/>
    </location>
</feature>
<dbReference type="Pfam" id="PF00571">
    <property type="entry name" value="CBS"/>
    <property type="match status" value="2"/>
</dbReference>
<keyword evidence="4 10" id="KW-0812">Transmembrane</keyword>
<dbReference type="InterPro" id="IPR016169">
    <property type="entry name" value="FAD-bd_PCMH_sub2"/>
</dbReference>
<dbReference type="Pfam" id="PF03471">
    <property type="entry name" value="CorC_HlyC"/>
    <property type="match status" value="1"/>
</dbReference>
<feature type="transmembrane region" description="Helical" evidence="11">
    <location>
        <begin position="12"/>
        <end position="38"/>
    </location>
</feature>
<dbReference type="Pfam" id="PF01595">
    <property type="entry name" value="CNNM"/>
    <property type="match status" value="1"/>
</dbReference>
<comment type="similarity">
    <text evidence="2">Belongs to the UPF0053 family. Hemolysin C subfamily.</text>
</comment>
<dbReference type="Proteomes" id="UP000247454">
    <property type="component" value="Unassembled WGS sequence"/>
</dbReference>
<feature type="transmembrane region" description="Helical" evidence="11">
    <location>
        <begin position="106"/>
        <end position="130"/>
    </location>
</feature>
<dbReference type="PANTHER" id="PTHR43099:SF2">
    <property type="entry name" value="UPF0053 PROTEIN YRKA"/>
    <property type="match status" value="1"/>
</dbReference>
<evidence type="ECO:0000256" key="4">
    <source>
        <dbReference type="ARBA" id="ARBA00022692"/>
    </source>
</evidence>
<dbReference type="InterPro" id="IPR002550">
    <property type="entry name" value="CNNM"/>
</dbReference>
<keyword evidence="6 10" id="KW-1133">Transmembrane helix</keyword>
<dbReference type="Gene3D" id="3.30.465.10">
    <property type="match status" value="1"/>
</dbReference>
<reference evidence="14 15" key="1">
    <citation type="submission" date="2018-06" db="EMBL/GenBank/DDBJ databases">
        <title>Genomic Encyclopedia of Type Strains, Phase III (KMG-III): the genomes of soil and plant-associated and newly described type strains.</title>
        <authorList>
            <person name="Whitman W."/>
        </authorList>
    </citation>
    <scope>NUCLEOTIDE SEQUENCE [LARGE SCALE GENOMIC DNA]</scope>
    <source>
        <strain evidence="14 15">ORS 1419</strain>
    </source>
</reference>
<keyword evidence="8 10" id="KW-0472">Membrane</keyword>
<gene>
    <name evidence="14" type="ORF">C7477_11051</name>
</gene>
<dbReference type="PROSITE" id="PS51371">
    <property type="entry name" value="CBS"/>
    <property type="match status" value="2"/>
</dbReference>
<dbReference type="GO" id="GO:0050660">
    <property type="term" value="F:flavin adenine dinucleotide binding"/>
    <property type="evidence" value="ECO:0007669"/>
    <property type="project" value="InterPro"/>
</dbReference>
<dbReference type="InterPro" id="IPR051676">
    <property type="entry name" value="UPF0053_domain"/>
</dbReference>
<organism evidence="14 15">
    <name type="scientific">Phyllobacterium leguminum</name>
    <dbReference type="NCBI Taxonomy" id="314237"/>
    <lineage>
        <taxon>Bacteria</taxon>
        <taxon>Pseudomonadati</taxon>
        <taxon>Pseudomonadota</taxon>
        <taxon>Alphaproteobacteria</taxon>
        <taxon>Hyphomicrobiales</taxon>
        <taxon>Phyllobacteriaceae</taxon>
        <taxon>Phyllobacterium</taxon>
    </lineage>
</organism>
<evidence type="ECO:0000256" key="7">
    <source>
        <dbReference type="ARBA" id="ARBA00023122"/>
    </source>
</evidence>
<dbReference type="OrthoDB" id="9805314at2"/>
<evidence type="ECO:0000256" key="10">
    <source>
        <dbReference type="PROSITE-ProRule" id="PRU01193"/>
    </source>
</evidence>
<keyword evidence="5" id="KW-0677">Repeat</keyword>
<comment type="subcellular location">
    <subcellularLocation>
        <location evidence="1">Cell membrane</location>
        <topology evidence="1">Multi-pass membrane protein</topology>
    </subcellularLocation>
</comment>
<dbReference type="InterPro" id="IPR046342">
    <property type="entry name" value="CBS_dom_sf"/>
</dbReference>
<dbReference type="GO" id="GO:0005886">
    <property type="term" value="C:plasma membrane"/>
    <property type="evidence" value="ECO:0007669"/>
    <property type="project" value="UniProtKB-SubCell"/>
</dbReference>
<protein>
    <submittedName>
        <fullName evidence="14">CBS domain containing-hemolysin-like protein</fullName>
    </submittedName>
</protein>
<dbReference type="PROSITE" id="PS51846">
    <property type="entry name" value="CNNM"/>
    <property type="match status" value="1"/>
</dbReference>
<evidence type="ECO:0000256" key="5">
    <source>
        <dbReference type="ARBA" id="ARBA00022737"/>
    </source>
</evidence>
<evidence type="ECO:0000313" key="14">
    <source>
        <dbReference type="EMBL" id="PYE87866.1"/>
    </source>
</evidence>
<keyword evidence="3" id="KW-1003">Cell membrane</keyword>
<dbReference type="SUPFAM" id="SSF56176">
    <property type="entry name" value="FAD-binding/transporter-associated domain-like"/>
    <property type="match status" value="1"/>
</dbReference>
<evidence type="ECO:0000256" key="2">
    <source>
        <dbReference type="ARBA" id="ARBA00006446"/>
    </source>
</evidence>
<dbReference type="InterPro" id="IPR036318">
    <property type="entry name" value="FAD-bd_PCMH-like_sf"/>
</dbReference>
<accession>A0A318T212</accession>
<comment type="caution">
    <text evidence="14">The sequence shown here is derived from an EMBL/GenBank/DDBJ whole genome shotgun (WGS) entry which is preliminary data.</text>
</comment>
<evidence type="ECO:0000256" key="3">
    <source>
        <dbReference type="ARBA" id="ARBA00022475"/>
    </source>
</evidence>
<dbReference type="InterPro" id="IPR044751">
    <property type="entry name" value="Ion_transp-like_CBS"/>
</dbReference>
<dbReference type="InterPro" id="IPR005170">
    <property type="entry name" value="Transptr-assoc_dom"/>
</dbReference>
<dbReference type="RefSeq" id="WP_110751665.1">
    <property type="nucleotide sequence ID" value="NZ_QJTF01000010.1"/>
</dbReference>
<evidence type="ECO:0000313" key="15">
    <source>
        <dbReference type="Proteomes" id="UP000247454"/>
    </source>
</evidence>
<evidence type="ECO:0000256" key="11">
    <source>
        <dbReference type="SAM" id="Phobius"/>
    </source>
</evidence>
<evidence type="ECO:0000256" key="1">
    <source>
        <dbReference type="ARBA" id="ARBA00004651"/>
    </source>
</evidence>
<feature type="domain" description="CNNM transmembrane" evidence="13">
    <location>
        <begin position="7"/>
        <end position="213"/>
    </location>
</feature>
<dbReference type="AlphaFoldDB" id="A0A318T212"/>
<dbReference type="PANTHER" id="PTHR43099">
    <property type="entry name" value="UPF0053 PROTEIN YRKA"/>
    <property type="match status" value="1"/>
</dbReference>
<feature type="domain" description="CBS" evidence="12">
    <location>
        <begin position="232"/>
        <end position="291"/>
    </location>
</feature>
<evidence type="ECO:0000256" key="9">
    <source>
        <dbReference type="PROSITE-ProRule" id="PRU00703"/>
    </source>
</evidence>
<name>A0A318T212_9HYPH</name>
<evidence type="ECO:0000259" key="12">
    <source>
        <dbReference type="PROSITE" id="PS51371"/>
    </source>
</evidence>